<dbReference type="EMBL" id="QJKH01000007">
    <property type="protein sequence ID" value="PXX78683.1"/>
    <property type="molecule type" value="Genomic_DNA"/>
</dbReference>
<proteinExistence type="predicted"/>
<evidence type="ECO:0008006" key="4">
    <source>
        <dbReference type="Google" id="ProtNLM"/>
    </source>
</evidence>
<gene>
    <name evidence="2" type="ORF">DES51_107225</name>
</gene>
<dbReference type="RefSeq" id="WP_110370622.1">
    <property type="nucleotide sequence ID" value="NZ_QJKH01000007.1"/>
</dbReference>
<evidence type="ECO:0000313" key="3">
    <source>
        <dbReference type="Proteomes" id="UP000247612"/>
    </source>
</evidence>
<protein>
    <recommendedName>
        <fullName evidence="4">Cell wall binding repeat protein</fullName>
    </recommendedName>
</protein>
<dbReference type="Proteomes" id="UP000247612">
    <property type="component" value="Unassembled WGS sequence"/>
</dbReference>
<feature type="chain" id="PRO_5016412704" description="Cell wall binding repeat protein" evidence="1">
    <location>
        <begin position="32"/>
        <end position="646"/>
    </location>
</feature>
<name>A0A318KZJ9_9FIRM</name>
<reference evidence="2 3" key="1">
    <citation type="submission" date="2018-05" db="EMBL/GenBank/DDBJ databases">
        <title>Genomic Encyclopedia of Type Strains, Phase IV (KMG-IV): sequencing the most valuable type-strain genomes for metagenomic binning, comparative biology and taxonomic classification.</title>
        <authorList>
            <person name="Goeker M."/>
        </authorList>
    </citation>
    <scope>NUCLEOTIDE SEQUENCE [LARGE SCALE GENOMIC DNA]</scope>
    <source>
        <strain evidence="2 3">JC118</strain>
    </source>
</reference>
<keyword evidence="3" id="KW-1185">Reference proteome</keyword>
<comment type="caution">
    <text evidence="2">The sequence shown here is derived from an EMBL/GenBank/DDBJ whole genome shotgun (WGS) entry which is preliminary data.</text>
</comment>
<feature type="signal peptide" evidence="1">
    <location>
        <begin position="1"/>
        <end position="31"/>
    </location>
</feature>
<dbReference type="AlphaFoldDB" id="A0A318KZJ9"/>
<evidence type="ECO:0000313" key="2">
    <source>
        <dbReference type="EMBL" id="PXX78683.1"/>
    </source>
</evidence>
<evidence type="ECO:0000256" key="1">
    <source>
        <dbReference type="SAM" id="SignalP"/>
    </source>
</evidence>
<accession>A0A318KZJ9</accession>
<sequence length="646" mass="70598">MNKYSSKAVKTAATVGMSLAMVLSNAAPVFAATNVSGVCNSTYTSELNDFLNFLSDSGLTEEGFKTKNSEDTVKITTGAQSAQYYALNEGFEYKGDKLTVLATGLTITAGNLDDAKNLSLTIDVKKTTAGAKLFISTNAGSTYTEATADSLAALAADNIVMYQIVKENIEKTPATSGTTEKVALFDKISTEFATGGAWEHVIDNCTGSARDLAKLMNDTVKDIKAMLGADYSATYGTLATIIAKTNPTSDDLDKLTDFNADYADNLTSEQANLLNDTIYGLERELGYESSTDAYQTALSRYIDKETKALEDFVTDTIYTAKNGSAITKTLVKEKIANIKDTSDYKRFKNEADVEAIIAQYEEMTDAINDVAAAINTRTNDAYADLLKGTKSVKSKYANKDTDAIVDSMKTADFEILKAFKEDVVDTVWTMEAKSFANRYLDKSTKSPYVTATQLNKVLNDFNADLIELKDSETGEFGWDILDAHMTKVNDSLAALADLSKYDAITLSVNDKEVLVKMDDAVYFLENDGAGNLSTTQTRTVRDAARKVTELMEAYRKQFGSIDSTVNGWNNKGNGDWTYYENGNAVTKWVASGSDWYYVKGGVMLRNSWIASDAQGTKWYYVDDAGKMVSNTTVNGYTFNSYGVWVK</sequence>
<organism evidence="2 3">
    <name type="scientific">Dielma fastidiosa</name>
    <dbReference type="NCBI Taxonomy" id="1034346"/>
    <lineage>
        <taxon>Bacteria</taxon>
        <taxon>Bacillati</taxon>
        <taxon>Bacillota</taxon>
        <taxon>Erysipelotrichia</taxon>
        <taxon>Erysipelotrichales</taxon>
        <taxon>Erysipelotrichaceae</taxon>
        <taxon>Dielma</taxon>
    </lineage>
</organism>
<keyword evidence="1" id="KW-0732">Signal</keyword>
<dbReference type="SUPFAM" id="SSF69360">
    <property type="entry name" value="Cell wall binding repeat"/>
    <property type="match status" value="1"/>
</dbReference>
<dbReference type="Gene3D" id="2.10.270.10">
    <property type="entry name" value="Cholin Binding"/>
    <property type="match status" value="1"/>
</dbReference>